<sequence length="317" mass="34397">MPFINSLCNIFMDTVTVFPPNPQCLMTPPIPFKPASQLLSRLTPATFRLFSTISTATALTANSADTETVTIVSEPSTPKPRSNGGGSRGGARDKKSNLNANQYRLNWLESLSCPLPDIDGNLTSEKPGLGWVIGVDPDLSGALAVLKPDNSPQVYDSPILKVLVGKRVRKRLDVKSIIQLLQNVDAPSGTSVYIEQSSPFPKDGKQGWWSGGFGYGLWIGILVASGYSVVPVPSALWKNEFKLSGFQSSKDDSRELATTLFPSMSSMLKRKKDHGRAEALLIAAFGKGLKVKRDDDFARIVDDLIPETQNCLQTANI</sequence>
<dbReference type="EMBL" id="BKCP01005960">
    <property type="protein sequence ID" value="GER40728.1"/>
    <property type="molecule type" value="Genomic_DNA"/>
</dbReference>
<dbReference type="OrthoDB" id="1910737at2759"/>
<proteinExistence type="predicted"/>
<reference evidence="3" key="1">
    <citation type="journal article" date="2019" name="Curr. Biol.">
        <title>Genome Sequence of Striga asiatica Provides Insight into the Evolution of Plant Parasitism.</title>
        <authorList>
            <person name="Yoshida S."/>
            <person name="Kim S."/>
            <person name="Wafula E.K."/>
            <person name="Tanskanen J."/>
            <person name="Kim Y.M."/>
            <person name="Honaas L."/>
            <person name="Yang Z."/>
            <person name="Spallek T."/>
            <person name="Conn C.E."/>
            <person name="Ichihashi Y."/>
            <person name="Cheong K."/>
            <person name="Cui S."/>
            <person name="Der J.P."/>
            <person name="Gundlach H."/>
            <person name="Jiao Y."/>
            <person name="Hori C."/>
            <person name="Ishida J.K."/>
            <person name="Kasahara H."/>
            <person name="Kiba T."/>
            <person name="Kim M.S."/>
            <person name="Koo N."/>
            <person name="Laohavisit A."/>
            <person name="Lee Y.H."/>
            <person name="Lumba S."/>
            <person name="McCourt P."/>
            <person name="Mortimer J.C."/>
            <person name="Mutuku J.M."/>
            <person name="Nomura T."/>
            <person name="Sasaki-Sekimoto Y."/>
            <person name="Seto Y."/>
            <person name="Wang Y."/>
            <person name="Wakatake T."/>
            <person name="Sakakibara H."/>
            <person name="Demura T."/>
            <person name="Yamaguchi S."/>
            <person name="Yoneyama K."/>
            <person name="Manabe R.I."/>
            <person name="Nelson D.C."/>
            <person name="Schulman A.H."/>
            <person name="Timko M.P."/>
            <person name="dePamphilis C.W."/>
            <person name="Choi D."/>
            <person name="Shirasu K."/>
        </authorList>
    </citation>
    <scope>NUCLEOTIDE SEQUENCE [LARGE SCALE GENOMIC DNA]</scope>
    <source>
        <strain evidence="3">cv. UVA1</strain>
    </source>
</reference>
<dbReference type="Proteomes" id="UP000325081">
    <property type="component" value="Unassembled WGS sequence"/>
</dbReference>
<comment type="caution">
    <text evidence="2">The sequence shown here is derived from an EMBL/GenBank/DDBJ whole genome shotgun (WGS) entry which is preliminary data.</text>
</comment>
<protein>
    <submittedName>
        <fullName evidence="2">Microtubule-associated proteins 65-1</fullName>
    </submittedName>
</protein>
<name>A0A5A7Q6Y4_STRAF</name>
<dbReference type="CDD" id="cd22992">
    <property type="entry name" value="MOC1"/>
    <property type="match status" value="1"/>
</dbReference>
<dbReference type="InterPro" id="IPR045290">
    <property type="entry name" value="MOC1-like"/>
</dbReference>
<keyword evidence="3" id="KW-1185">Reference proteome</keyword>
<dbReference type="PANTHER" id="PTHR36015">
    <property type="entry name" value="HOLLIDAY JUNCTION RESOLVASE MOC1, CHLOROPLASTIC-RELATED"/>
    <property type="match status" value="1"/>
</dbReference>
<evidence type="ECO:0000313" key="2">
    <source>
        <dbReference type="EMBL" id="GER40728.1"/>
    </source>
</evidence>
<accession>A0A5A7Q6Y4</accession>
<dbReference type="GO" id="GO:0008821">
    <property type="term" value="F:crossover junction DNA endonuclease activity"/>
    <property type="evidence" value="ECO:0007669"/>
    <property type="project" value="InterPro"/>
</dbReference>
<gene>
    <name evidence="2" type="ORF">STAS_17417</name>
</gene>
<evidence type="ECO:0000256" key="1">
    <source>
        <dbReference type="SAM" id="MobiDB-lite"/>
    </source>
</evidence>
<feature type="compositionally biased region" description="Polar residues" evidence="1">
    <location>
        <begin position="67"/>
        <end position="76"/>
    </location>
</feature>
<organism evidence="2 3">
    <name type="scientific">Striga asiatica</name>
    <name type="common">Asiatic witchweed</name>
    <name type="synonym">Buchnera asiatica</name>
    <dbReference type="NCBI Taxonomy" id="4170"/>
    <lineage>
        <taxon>Eukaryota</taxon>
        <taxon>Viridiplantae</taxon>
        <taxon>Streptophyta</taxon>
        <taxon>Embryophyta</taxon>
        <taxon>Tracheophyta</taxon>
        <taxon>Spermatophyta</taxon>
        <taxon>Magnoliopsida</taxon>
        <taxon>eudicotyledons</taxon>
        <taxon>Gunneridae</taxon>
        <taxon>Pentapetalae</taxon>
        <taxon>asterids</taxon>
        <taxon>lamiids</taxon>
        <taxon>Lamiales</taxon>
        <taxon>Orobanchaceae</taxon>
        <taxon>Buchnereae</taxon>
        <taxon>Striga</taxon>
    </lineage>
</organism>
<dbReference type="AlphaFoldDB" id="A0A5A7Q6Y4"/>
<feature type="region of interest" description="Disordered" evidence="1">
    <location>
        <begin position="67"/>
        <end position="96"/>
    </location>
</feature>
<evidence type="ECO:0000313" key="3">
    <source>
        <dbReference type="Proteomes" id="UP000325081"/>
    </source>
</evidence>
<dbReference type="PANTHER" id="PTHR36015:SF6">
    <property type="entry name" value="HOLLIDAY JUNCTION RESOLVASE MOC1, CHLOROPLASTIC-RELATED"/>
    <property type="match status" value="1"/>
</dbReference>